<evidence type="ECO:0000256" key="1">
    <source>
        <dbReference type="SAM" id="MobiDB-lite"/>
    </source>
</evidence>
<dbReference type="Proteomes" id="UP001284601">
    <property type="component" value="Unassembled WGS sequence"/>
</dbReference>
<dbReference type="Pfam" id="PF10944">
    <property type="entry name" value="DUF2630"/>
    <property type="match status" value="1"/>
</dbReference>
<dbReference type="InterPro" id="IPR020311">
    <property type="entry name" value="Uncharacterised_Rv0898c"/>
</dbReference>
<dbReference type="EMBL" id="JAWSTH010000141">
    <property type="protein sequence ID" value="MDW5598432.1"/>
    <property type="molecule type" value="Genomic_DNA"/>
</dbReference>
<keyword evidence="3" id="KW-1185">Reference proteome</keyword>
<name>A0ABU4I0E8_9ACTN</name>
<evidence type="ECO:0000313" key="2">
    <source>
        <dbReference type="EMBL" id="MDW5598432.1"/>
    </source>
</evidence>
<gene>
    <name evidence="2" type="ORF">R7226_28995</name>
</gene>
<feature type="region of interest" description="Disordered" evidence="1">
    <location>
        <begin position="59"/>
        <end position="81"/>
    </location>
</feature>
<accession>A0ABU4I0E8</accession>
<evidence type="ECO:0000313" key="3">
    <source>
        <dbReference type="Proteomes" id="UP001284601"/>
    </source>
</evidence>
<dbReference type="RefSeq" id="WP_318600961.1">
    <property type="nucleotide sequence ID" value="NZ_JAWSTH010000141.1"/>
</dbReference>
<comment type="caution">
    <text evidence="2">The sequence shown here is derived from an EMBL/GenBank/DDBJ whole genome shotgun (WGS) entry which is preliminary data.</text>
</comment>
<sequence>MNDEQIQQQIEALEAERLRIREREGAADPNLDEDRVRLEAIGVELDRLWDLQRQRRALRDAGGDPDQAVERPASTVERYLQ</sequence>
<proteinExistence type="predicted"/>
<reference evidence="3" key="1">
    <citation type="submission" date="2023-07" db="EMBL/GenBank/DDBJ databases">
        <title>Conexibacter stalactiti sp. nov., isolated from stalactites in a lava cave and emended description of the genus Conexibacter.</title>
        <authorList>
            <person name="Lee S.D."/>
        </authorList>
    </citation>
    <scope>NUCLEOTIDE SEQUENCE [LARGE SCALE GENOMIC DNA]</scope>
    <source>
        <strain evidence="3">KCTC 39840</strain>
    </source>
</reference>
<protein>
    <submittedName>
        <fullName evidence="2">DUF2630 family protein</fullName>
    </submittedName>
</protein>
<organism evidence="2 3">
    <name type="scientific">Conexibacter stalactiti</name>
    <dbReference type="NCBI Taxonomy" id="1940611"/>
    <lineage>
        <taxon>Bacteria</taxon>
        <taxon>Bacillati</taxon>
        <taxon>Actinomycetota</taxon>
        <taxon>Thermoleophilia</taxon>
        <taxon>Solirubrobacterales</taxon>
        <taxon>Conexibacteraceae</taxon>
        <taxon>Conexibacter</taxon>
    </lineage>
</organism>